<evidence type="ECO:0000313" key="1">
    <source>
        <dbReference type="EMBL" id="NMM94232.1"/>
    </source>
</evidence>
<accession>A0A7Y0HTL5</accession>
<dbReference type="Proteomes" id="UP000532194">
    <property type="component" value="Unassembled WGS sequence"/>
</dbReference>
<dbReference type="AlphaFoldDB" id="A0A7Y0HTL5"/>
<proteinExistence type="predicted"/>
<sequence>MAARIFPIDQTRFGRLNIIFASPSMKRGVQSTTPDGVPQWDVECARTDGEWTGRVTVQVVSEAKPAIPAGTEVLFDDLKVIYWWKNDTTKASGVFLVAEGVTAA</sequence>
<dbReference type="EMBL" id="JAAIII010000004">
    <property type="protein sequence ID" value="NMM94232.1"/>
    <property type="molecule type" value="Genomic_DNA"/>
</dbReference>
<comment type="caution">
    <text evidence="1">The sequence shown here is derived from an EMBL/GenBank/DDBJ whole genome shotgun (WGS) entry which is preliminary data.</text>
</comment>
<dbReference type="RefSeq" id="WP_169172276.1">
    <property type="nucleotide sequence ID" value="NZ_JAAIII010000004.1"/>
</dbReference>
<evidence type="ECO:0000313" key="2">
    <source>
        <dbReference type="Proteomes" id="UP000532194"/>
    </source>
</evidence>
<name>A0A7Y0HTL5_9BIFI</name>
<protein>
    <submittedName>
        <fullName evidence="1">Uncharacterized protein</fullName>
    </submittedName>
</protein>
<organism evidence="1 2">
    <name type="scientific">Bifidobacterium oedipodis</name>
    <dbReference type="NCBI Taxonomy" id="2675322"/>
    <lineage>
        <taxon>Bacteria</taxon>
        <taxon>Bacillati</taxon>
        <taxon>Actinomycetota</taxon>
        <taxon>Actinomycetes</taxon>
        <taxon>Bifidobacteriales</taxon>
        <taxon>Bifidobacteriaceae</taxon>
        <taxon>Bifidobacterium</taxon>
    </lineage>
</organism>
<keyword evidence="2" id="KW-1185">Reference proteome</keyword>
<gene>
    <name evidence="1" type="ORF">G1C95_1419</name>
</gene>
<reference evidence="1 2" key="1">
    <citation type="submission" date="2020-02" db="EMBL/GenBank/DDBJ databases">
        <title>Characterization of phylogenetic diversity of novel bifidobacterial species isolated in Czech ZOOs.</title>
        <authorList>
            <person name="Lugli G.A."/>
            <person name="Vera N.B."/>
            <person name="Ventura M."/>
        </authorList>
    </citation>
    <scope>NUCLEOTIDE SEQUENCE [LARGE SCALE GENOMIC DNA]</scope>
    <source>
        <strain evidence="1 2">DSM 109957</strain>
    </source>
</reference>